<dbReference type="Gene3D" id="1.20.5.110">
    <property type="match status" value="1"/>
</dbReference>
<feature type="non-terminal residue" evidence="11">
    <location>
        <position position="76"/>
    </location>
</feature>
<keyword evidence="5" id="KW-1133">Transmembrane helix</keyword>
<dbReference type="Pfam" id="PF00957">
    <property type="entry name" value="Synaptobrevin"/>
    <property type="match status" value="1"/>
</dbReference>
<dbReference type="SUPFAM" id="SSF58038">
    <property type="entry name" value="SNARE fusion complex"/>
    <property type="match status" value="1"/>
</dbReference>
<dbReference type="GO" id="GO:0005737">
    <property type="term" value="C:cytoplasm"/>
    <property type="evidence" value="ECO:0007669"/>
    <property type="project" value="UniProtKB-ARBA"/>
</dbReference>
<evidence type="ECO:0000256" key="4">
    <source>
        <dbReference type="ARBA" id="ARBA00022927"/>
    </source>
</evidence>
<evidence type="ECO:0000256" key="6">
    <source>
        <dbReference type="ARBA" id="ARBA00023136"/>
    </source>
</evidence>
<comment type="function">
    <text evidence="7">Involved in the targeting and/or fusion of transport vesicles to their target membrane.</text>
</comment>
<dbReference type="InterPro" id="IPR051097">
    <property type="entry name" value="Synaptobrevin-like_transport"/>
</dbReference>
<dbReference type="GO" id="GO:0012505">
    <property type="term" value="C:endomembrane system"/>
    <property type="evidence" value="ECO:0007669"/>
    <property type="project" value="UniProtKB-SubCell"/>
</dbReference>
<sequence>MEYFSNNPNADTLTCVRGEINEVRTVMVENIEKILERGDKIELLVDKTSTLQDNSFHFKKQSRRLRKALWMKNVKL</sequence>
<evidence type="ECO:0000313" key="12">
    <source>
        <dbReference type="Proteomes" id="UP000824469"/>
    </source>
</evidence>
<comment type="caution">
    <text evidence="11">The sequence shown here is derived from an EMBL/GenBank/DDBJ whole genome shotgun (WGS) entry which is preliminary data.</text>
</comment>
<dbReference type="InterPro" id="IPR042855">
    <property type="entry name" value="V_SNARE_CC"/>
</dbReference>
<keyword evidence="9" id="KW-0175">Coiled coil</keyword>
<keyword evidence="2" id="KW-0813">Transport</keyword>
<dbReference type="GO" id="GO:0016192">
    <property type="term" value="P:vesicle-mediated transport"/>
    <property type="evidence" value="ECO:0007669"/>
    <property type="project" value="InterPro"/>
</dbReference>
<dbReference type="AlphaFoldDB" id="A0AA38F8T9"/>
<organism evidence="11 12">
    <name type="scientific">Taxus chinensis</name>
    <name type="common">Chinese yew</name>
    <name type="synonym">Taxus wallichiana var. chinensis</name>
    <dbReference type="NCBI Taxonomy" id="29808"/>
    <lineage>
        <taxon>Eukaryota</taxon>
        <taxon>Viridiplantae</taxon>
        <taxon>Streptophyta</taxon>
        <taxon>Embryophyta</taxon>
        <taxon>Tracheophyta</taxon>
        <taxon>Spermatophyta</taxon>
        <taxon>Pinopsida</taxon>
        <taxon>Pinidae</taxon>
        <taxon>Conifers II</taxon>
        <taxon>Cupressales</taxon>
        <taxon>Taxaceae</taxon>
        <taxon>Taxus</taxon>
    </lineage>
</organism>
<evidence type="ECO:0000256" key="8">
    <source>
        <dbReference type="ARBA" id="ARBA00046280"/>
    </source>
</evidence>
<evidence type="ECO:0000256" key="1">
    <source>
        <dbReference type="ARBA" id="ARBA00008025"/>
    </source>
</evidence>
<dbReference type="PROSITE" id="PS00417">
    <property type="entry name" value="SYNAPTOBREVIN"/>
    <property type="match status" value="1"/>
</dbReference>
<dbReference type="GO" id="GO:0016020">
    <property type="term" value="C:membrane"/>
    <property type="evidence" value="ECO:0007669"/>
    <property type="project" value="InterPro"/>
</dbReference>
<dbReference type="PRINTS" id="PR00219">
    <property type="entry name" value="SYNAPTOBREVN"/>
</dbReference>
<evidence type="ECO:0000259" key="10">
    <source>
        <dbReference type="PROSITE" id="PS50892"/>
    </source>
</evidence>
<dbReference type="GO" id="GO:0015031">
    <property type="term" value="P:protein transport"/>
    <property type="evidence" value="ECO:0007669"/>
    <property type="project" value="UniProtKB-KW"/>
</dbReference>
<evidence type="ECO:0000256" key="2">
    <source>
        <dbReference type="ARBA" id="ARBA00022448"/>
    </source>
</evidence>
<keyword evidence="12" id="KW-1185">Reference proteome</keyword>
<comment type="similarity">
    <text evidence="1">Belongs to the synaptobrevin family.</text>
</comment>
<dbReference type="EMBL" id="JAHRHJ020000935">
    <property type="protein sequence ID" value="KAH9293603.1"/>
    <property type="molecule type" value="Genomic_DNA"/>
</dbReference>
<feature type="domain" description="V-SNARE coiled-coil homology" evidence="10">
    <location>
        <begin position="12"/>
        <end position="72"/>
    </location>
</feature>
<dbReference type="PANTHER" id="PTHR21136:SF214">
    <property type="entry name" value="VESICLE-ASSOCIATED MEMBRANE PROTEIN 714"/>
    <property type="match status" value="1"/>
</dbReference>
<evidence type="ECO:0000256" key="5">
    <source>
        <dbReference type="ARBA" id="ARBA00022989"/>
    </source>
</evidence>
<keyword evidence="6" id="KW-0472">Membrane</keyword>
<proteinExistence type="inferred from homology"/>
<name>A0AA38F8T9_TAXCH</name>
<comment type="subcellular location">
    <subcellularLocation>
        <location evidence="8">Endomembrane system</location>
        <topology evidence="8">Single-pass type IV membrane protein</topology>
    </subcellularLocation>
</comment>
<keyword evidence="4" id="KW-0653">Protein transport</keyword>
<evidence type="ECO:0000256" key="3">
    <source>
        <dbReference type="ARBA" id="ARBA00022692"/>
    </source>
</evidence>
<dbReference type="FunFam" id="1.20.5.110:FF:000004">
    <property type="entry name" value="Vesicle-associated membrane protein 7"/>
    <property type="match status" value="1"/>
</dbReference>
<accession>A0AA38F8T9</accession>
<dbReference type="OMA" id="HHVMVEN"/>
<protein>
    <recommendedName>
        <fullName evidence="10">V-SNARE coiled-coil homology domain-containing protein</fullName>
    </recommendedName>
</protein>
<dbReference type="InterPro" id="IPR001388">
    <property type="entry name" value="Synaptobrevin-like"/>
</dbReference>
<reference evidence="11 12" key="1">
    <citation type="journal article" date="2021" name="Nat. Plants">
        <title>The Taxus genome provides insights into paclitaxel biosynthesis.</title>
        <authorList>
            <person name="Xiong X."/>
            <person name="Gou J."/>
            <person name="Liao Q."/>
            <person name="Li Y."/>
            <person name="Zhou Q."/>
            <person name="Bi G."/>
            <person name="Li C."/>
            <person name="Du R."/>
            <person name="Wang X."/>
            <person name="Sun T."/>
            <person name="Guo L."/>
            <person name="Liang H."/>
            <person name="Lu P."/>
            <person name="Wu Y."/>
            <person name="Zhang Z."/>
            <person name="Ro D.K."/>
            <person name="Shang Y."/>
            <person name="Huang S."/>
            <person name="Yan J."/>
        </authorList>
    </citation>
    <scope>NUCLEOTIDE SEQUENCE [LARGE SCALE GENOMIC DNA]</scope>
    <source>
        <strain evidence="11">Ta-2019</strain>
    </source>
</reference>
<gene>
    <name evidence="11" type="ORF">KI387_041193</name>
</gene>
<keyword evidence="3" id="KW-0812">Transmembrane</keyword>
<evidence type="ECO:0000256" key="7">
    <source>
        <dbReference type="ARBA" id="ARBA00037493"/>
    </source>
</evidence>
<dbReference type="PANTHER" id="PTHR21136">
    <property type="entry name" value="SNARE PROTEINS"/>
    <property type="match status" value="1"/>
</dbReference>
<evidence type="ECO:0000313" key="11">
    <source>
        <dbReference type="EMBL" id="KAH9293603.1"/>
    </source>
</evidence>
<evidence type="ECO:0000256" key="9">
    <source>
        <dbReference type="PROSITE-ProRule" id="PRU00290"/>
    </source>
</evidence>
<dbReference type="Proteomes" id="UP000824469">
    <property type="component" value="Unassembled WGS sequence"/>
</dbReference>
<dbReference type="PROSITE" id="PS50892">
    <property type="entry name" value="V_SNARE"/>
    <property type="match status" value="1"/>
</dbReference>